<comment type="caution">
    <text evidence="2">The sequence shown here is derived from an EMBL/GenBank/DDBJ whole genome shotgun (WGS) entry which is preliminary data.</text>
</comment>
<dbReference type="Proteomes" id="UP001057375">
    <property type="component" value="Unassembled WGS sequence"/>
</dbReference>
<dbReference type="EMBL" id="BQXS01006570">
    <property type="protein sequence ID" value="GKT20624.1"/>
    <property type="molecule type" value="Genomic_DNA"/>
</dbReference>
<dbReference type="SUPFAM" id="SSF90257">
    <property type="entry name" value="Myosin rod fragments"/>
    <property type="match status" value="1"/>
</dbReference>
<feature type="non-terminal residue" evidence="2">
    <location>
        <position position="279"/>
    </location>
</feature>
<reference evidence="2" key="1">
    <citation type="submission" date="2022-03" db="EMBL/GenBank/DDBJ databases">
        <title>Draft genome sequence of Aduncisulcus paluster, a free-living microaerophilic Fornicata.</title>
        <authorList>
            <person name="Yuyama I."/>
            <person name="Kume K."/>
            <person name="Tamura T."/>
            <person name="Inagaki Y."/>
            <person name="Hashimoto T."/>
        </authorList>
    </citation>
    <scope>NUCLEOTIDE SEQUENCE</scope>
    <source>
        <strain evidence="2">NY0171</strain>
    </source>
</reference>
<protein>
    <submittedName>
        <fullName evidence="2">Uncharacterized protein</fullName>
    </submittedName>
</protein>
<gene>
    <name evidence="2" type="ORF">ADUPG1_004421</name>
</gene>
<proteinExistence type="predicted"/>
<evidence type="ECO:0000313" key="2">
    <source>
        <dbReference type="EMBL" id="GKT20624.1"/>
    </source>
</evidence>
<keyword evidence="3" id="KW-1185">Reference proteome</keyword>
<evidence type="ECO:0000256" key="1">
    <source>
        <dbReference type="SAM" id="Coils"/>
    </source>
</evidence>
<accession>A0ABQ5JX00</accession>
<evidence type="ECO:0000313" key="3">
    <source>
        <dbReference type="Proteomes" id="UP001057375"/>
    </source>
</evidence>
<name>A0ABQ5JX00_9EUKA</name>
<keyword evidence="1" id="KW-0175">Coiled coil</keyword>
<organism evidence="2 3">
    <name type="scientific">Aduncisulcus paluster</name>
    <dbReference type="NCBI Taxonomy" id="2918883"/>
    <lineage>
        <taxon>Eukaryota</taxon>
        <taxon>Metamonada</taxon>
        <taxon>Carpediemonas-like organisms</taxon>
        <taxon>Aduncisulcus</taxon>
    </lineage>
</organism>
<feature type="coiled-coil region" evidence="1">
    <location>
        <begin position="44"/>
        <end position="215"/>
    </location>
</feature>
<feature type="non-terminal residue" evidence="2">
    <location>
        <position position="1"/>
    </location>
</feature>
<sequence length="279" mass="31569">SQVRHASDVKTLSLENQNLSTQCGLQAHELESLRSENTRLVDMITDMKQSLSTTTERFDELERKYRQLCDDMKEAEEVKSELRSSVAAMKEMSATELDDHVKRNEEAEKLIASLESEKAHLNTECSRLEEENARLSEKVLDAEEAKSQLQSAHTKSTNQLHEIEQKNASLASELADLRDTCSHPRTLESDHASESAALQNAKARLESRITELIADRDAVRASYTAEQRKYADVCSKLSDMEDLQSAFDKCVESKSACDGERQHLRIANDKLQDENRLLI</sequence>
<dbReference type="Gene3D" id="1.10.287.1490">
    <property type="match status" value="1"/>
</dbReference>